<dbReference type="EMBL" id="GBXM01032340">
    <property type="protein sequence ID" value="JAH76237.1"/>
    <property type="molecule type" value="Transcribed_RNA"/>
</dbReference>
<reference evidence="1" key="2">
    <citation type="journal article" date="2015" name="Fish Shellfish Immunol.">
        <title>Early steps in the European eel (Anguilla anguilla)-Vibrio vulnificus interaction in the gills: Role of the RtxA13 toxin.</title>
        <authorList>
            <person name="Callol A."/>
            <person name="Pajuelo D."/>
            <person name="Ebbesson L."/>
            <person name="Teles M."/>
            <person name="MacKenzie S."/>
            <person name="Amaro C."/>
        </authorList>
    </citation>
    <scope>NUCLEOTIDE SEQUENCE</scope>
</reference>
<evidence type="ECO:0000313" key="1">
    <source>
        <dbReference type="EMBL" id="JAH76237.1"/>
    </source>
</evidence>
<protein>
    <submittedName>
        <fullName evidence="1">Uncharacterized protein</fullName>
    </submittedName>
</protein>
<name>A0A0E9VDX7_ANGAN</name>
<proteinExistence type="predicted"/>
<reference evidence="1" key="1">
    <citation type="submission" date="2014-11" db="EMBL/GenBank/DDBJ databases">
        <authorList>
            <person name="Amaro Gonzalez C."/>
        </authorList>
    </citation>
    <scope>NUCLEOTIDE SEQUENCE</scope>
</reference>
<accession>A0A0E9VDX7</accession>
<sequence>MPPVGQIGVLNL</sequence>
<organism evidence="1">
    <name type="scientific">Anguilla anguilla</name>
    <name type="common">European freshwater eel</name>
    <name type="synonym">Muraena anguilla</name>
    <dbReference type="NCBI Taxonomy" id="7936"/>
    <lineage>
        <taxon>Eukaryota</taxon>
        <taxon>Metazoa</taxon>
        <taxon>Chordata</taxon>
        <taxon>Craniata</taxon>
        <taxon>Vertebrata</taxon>
        <taxon>Euteleostomi</taxon>
        <taxon>Actinopterygii</taxon>
        <taxon>Neopterygii</taxon>
        <taxon>Teleostei</taxon>
        <taxon>Anguilliformes</taxon>
        <taxon>Anguillidae</taxon>
        <taxon>Anguilla</taxon>
    </lineage>
</organism>